<organism evidence="1 2">
    <name type="scientific">Flagellimonas olearia</name>
    <dbReference type="NCBI Taxonomy" id="552546"/>
    <lineage>
        <taxon>Bacteria</taxon>
        <taxon>Pseudomonadati</taxon>
        <taxon>Bacteroidota</taxon>
        <taxon>Flavobacteriia</taxon>
        <taxon>Flavobacteriales</taxon>
        <taxon>Flavobacteriaceae</taxon>
        <taxon>Flagellimonas</taxon>
    </lineage>
</organism>
<name>A0A6I1DXT4_9FLAO</name>
<dbReference type="Proteomes" id="UP000429785">
    <property type="component" value="Unassembled WGS sequence"/>
</dbReference>
<dbReference type="EMBL" id="WELG01000001">
    <property type="protein sequence ID" value="KAB7530366.1"/>
    <property type="molecule type" value="Genomic_DNA"/>
</dbReference>
<proteinExistence type="predicted"/>
<dbReference type="InterPro" id="IPR034660">
    <property type="entry name" value="DinB/YfiT-like"/>
</dbReference>
<evidence type="ECO:0000313" key="1">
    <source>
        <dbReference type="EMBL" id="KAB7530366.1"/>
    </source>
</evidence>
<comment type="caution">
    <text evidence="1">The sequence shown here is derived from an EMBL/GenBank/DDBJ whole genome shotgun (WGS) entry which is preliminary data.</text>
</comment>
<dbReference type="OrthoDB" id="2599194at2"/>
<sequence length="150" mass="17491">MDSFFSKRMAEQFLNRLNVLNGNTLPKWGKMTCSQMLAHCCEVTKEALGEKEIIMVDLDEKTRKQMLFEIVKDDTPMPTGIEADEGSVIDDDRDFDTEKARFIVTIIKLKSNHKSEFEGRLHPFFGNMTSEQWLTLTYKHLDHHFRQFGV</sequence>
<dbReference type="Gene3D" id="1.20.120.450">
    <property type="entry name" value="dinb family like domain"/>
    <property type="match status" value="1"/>
</dbReference>
<dbReference type="Pfam" id="PF07606">
    <property type="entry name" value="DUF1569"/>
    <property type="match status" value="1"/>
</dbReference>
<evidence type="ECO:0000313" key="2">
    <source>
        <dbReference type="Proteomes" id="UP000429785"/>
    </source>
</evidence>
<gene>
    <name evidence="1" type="ORF">F8C76_02325</name>
</gene>
<reference evidence="1 2" key="1">
    <citation type="submission" date="2019-10" db="EMBL/GenBank/DDBJ databases">
        <title>Muricauda olearia CL-SS4 JCM15563 genome.</title>
        <authorList>
            <person name="Liu L."/>
        </authorList>
    </citation>
    <scope>NUCLEOTIDE SEQUENCE [LARGE SCALE GENOMIC DNA]</scope>
    <source>
        <strain evidence="1 2">CL-SS4</strain>
    </source>
</reference>
<dbReference type="RefSeq" id="WP_152130299.1">
    <property type="nucleotide sequence ID" value="NZ_WELG01000001.1"/>
</dbReference>
<dbReference type="AlphaFoldDB" id="A0A6I1DXT4"/>
<accession>A0A6I1DXT4</accession>
<protein>
    <submittedName>
        <fullName evidence="1">DUF1569 domain-containing protein</fullName>
    </submittedName>
</protein>
<dbReference type="InterPro" id="IPR011463">
    <property type="entry name" value="DUF1569"/>
</dbReference>